<evidence type="ECO:0000313" key="2">
    <source>
        <dbReference type="Proteomes" id="UP001317629"/>
    </source>
</evidence>
<gene>
    <name evidence="1" type="ORF">SS37A_30940</name>
</gene>
<dbReference type="EMBL" id="AP027142">
    <property type="protein sequence ID" value="BDV35565.1"/>
    <property type="molecule type" value="Genomic_DNA"/>
</dbReference>
<keyword evidence="2" id="KW-1185">Reference proteome</keyword>
<name>A0ABN6VIR1_9HYPH</name>
<accession>A0ABN6VIR1</accession>
<sequence length="115" mass="12885">MEAESEPVRLFSTMECYPKKRRLALRQEGSPLAIAFKDSIFRLEGLSGDTVGDGVSFFKLSVSEAHELLCDCHYGGVLHFGQPISEQVARRARSLAAKHSFAELRDRVTSWLGRQ</sequence>
<dbReference type="Proteomes" id="UP001317629">
    <property type="component" value="Chromosome"/>
</dbReference>
<dbReference type="RefSeq" id="WP_281929018.1">
    <property type="nucleotide sequence ID" value="NZ_AP027142.1"/>
</dbReference>
<organism evidence="1 2">
    <name type="scientific">Methylocystis iwaonis</name>
    <dbReference type="NCBI Taxonomy" id="2885079"/>
    <lineage>
        <taxon>Bacteria</taxon>
        <taxon>Pseudomonadati</taxon>
        <taxon>Pseudomonadota</taxon>
        <taxon>Alphaproteobacteria</taxon>
        <taxon>Hyphomicrobiales</taxon>
        <taxon>Methylocystaceae</taxon>
        <taxon>Methylocystis</taxon>
    </lineage>
</organism>
<reference evidence="1 2" key="1">
    <citation type="journal article" date="2023" name="Int. J. Syst. Evol. Microbiol.">
        <title>Methylocystis iwaonis sp. nov., a type II methane-oxidizing bacterium from surface soil of a rice paddy field in Japan, and emended description of the genus Methylocystis (ex Whittenbury et al. 1970) Bowman et al. 1993.</title>
        <authorList>
            <person name="Kaise H."/>
            <person name="Sawadogo J.B."/>
            <person name="Alam M.S."/>
            <person name="Ueno C."/>
            <person name="Dianou D."/>
            <person name="Shinjo R."/>
            <person name="Asakawa S."/>
        </authorList>
    </citation>
    <scope>NUCLEOTIDE SEQUENCE [LARGE SCALE GENOMIC DNA]</scope>
    <source>
        <strain evidence="1 2">SS37A-Re</strain>
    </source>
</reference>
<protein>
    <recommendedName>
        <fullName evidence="3">PilZ domain-containing protein</fullName>
    </recommendedName>
</protein>
<proteinExistence type="predicted"/>
<evidence type="ECO:0000313" key="1">
    <source>
        <dbReference type="EMBL" id="BDV35565.1"/>
    </source>
</evidence>
<evidence type="ECO:0008006" key="3">
    <source>
        <dbReference type="Google" id="ProtNLM"/>
    </source>
</evidence>